<evidence type="ECO:0000313" key="3">
    <source>
        <dbReference type="Proteomes" id="UP000242656"/>
    </source>
</evidence>
<protein>
    <recommendedName>
        <fullName evidence="4">Lipoprotein</fullName>
    </recommendedName>
</protein>
<feature type="chain" id="PRO_5013310042" description="Lipoprotein" evidence="1">
    <location>
        <begin position="23"/>
        <end position="113"/>
    </location>
</feature>
<keyword evidence="1" id="KW-0732">Signal</keyword>
<dbReference type="AlphaFoldDB" id="A0A2B0MZS1"/>
<name>A0A2B0MZS1_BACCE</name>
<proteinExistence type="predicted"/>
<evidence type="ECO:0000256" key="1">
    <source>
        <dbReference type="SAM" id="SignalP"/>
    </source>
</evidence>
<dbReference type="Proteomes" id="UP000242656">
    <property type="component" value="Unassembled WGS sequence"/>
</dbReference>
<dbReference type="EMBL" id="NUWN01000004">
    <property type="protein sequence ID" value="PFK47663.1"/>
    <property type="molecule type" value="Genomic_DNA"/>
</dbReference>
<dbReference type="RefSeq" id="WP_098489235.1">
    <property type="nucleotide sequence ID" value="NZ_NUWN01000004.1"/>
</dbReference>
<dbReference type="PROSITE" id="PS51257">
    <property type="entry name" value="PROKAR_LIPOPROTEIN"/>
    <property type="match status" value="1"/>
</dbReference>
<gene>
    <name evidence="2" type="ORF">COI93_00785</name>
</gene>
<organism evidence="2 3">
    <name type="scientific">Bacillus cereus</name>
    <dbReference type="NCBI Taxonomy" id="1396"/>
    <lineage>
        <taxon>Bacteria</taxon>
        <taxon>Bacillati</taxon>
        <taxon>Bacillota</taxon>
        <taxon>Bacilli</taxon>
        <taxon>Bacillales</taxon>
        <taxon>Bacillaceae</taxon>
        <taxon>Bacillus</taxon>
        <taxon>Bacillus cereus group</taxon>
    </lineage>
</organism>
<sequence length="113" mass="12621">MKKLFLTLFSMLLIVGCSSANKDLESFYHSTDKLLEEASLTSPDKGKVKKELGNMEKSVDKMKGEVSDKQVDSIKKVLEEATILVKNVEKELSPTSQIEKTREALKKSKEAAK</sequence>
<feature type="signal peptide" evidence="1">
    <location>
        <begin position="1"/>
        <end position="22"/>
    </location>
</feature>
<accession>A0A2B0MZS1</accession>
<evidence type="ECO:0000313" key="2">
    <source>
        <dbReference type="EMBL" id="PFK47663.1"/>
    </source>
</evidence>
<evidence type="ECO:0008006" key="4">
    <source>
        <dbReference type="Google" id="ProtNLM"/>
    </source>
</evidence>
<comment type="caution">
    <text evidence="2">The sequence shown here is derived from an EMBL/GenBank/DDBJ whole genome shotgun (WGS) entry which is preliminary data.</text>
</comment>
<reference evidence="2 3" key="1">
    <citation type="submission" date="2017-09" db="EMBL/GenBank/DDBJ databases">
        <title>Large-scale bioinformatics analysis of Bacillus genomes uncovers conserved roles of natural products in bacterial physiology.</title>
        <authorList>
            <consortium name="Agbiome Team Llc"/>
            <person name="Bleich R.M."/>
            <person name="Grubbs K.J."/>
            <person name="Santa Maria K.C."/>
            <person name="Allen S.E."/>
            <person name="Farag S."/>
            <person name="Shank E.A."/>
            <person name="Bowers A."/>
        </authorList>
    </citation>
    <scope>NUCLEOTIDE SEQUENCE [LARGE SCALE GENOMIC DNA]</scope>
    <source>
        <strain evidence="2 3">AFS083043</strain>
    </source>
</reference>